<feature type="region of interest" description="Disordered" evidence="1">
    <location>
        <begin position="225"/>
        <end position="261"/>
    </location>
</feature>
<dbReference type="Proteomes" id="UP000322545">
    <property type="component" value="Unassembled WGS sequence"/>
</dbReference>
<feature type="compositionally biased region" description="Low complexity" evidence="1">
    <location>
        <begin position="225"/>
        <end position="246"/>
    </location>
</feature>
<accession>A0A1M7LPN8</accession>
<gene>
    <name evidence="2" type="ORF">SAMN05443432_1202</name>
</gene>
<evidence type="ECO:0000256" key="1">
    <source>
        <dbReference type="SAM" id="MobiDB-lite"/>
    </source>
</evidence>
<name>A0A1M7LPN8_9RHOB</name>
<proteinExistence type="predicted"/>
<reference evidence="2 3" key="1">
    <citation type="submission" date="2016-11" db="EMBL/GenBank/DDBJ databases">
        <authorList>
            <person name="Varghese N."/>
            <person name="Submissions S."/>
        </authorList>
    </citation>
    <scope>NUCLEOTIDE SEQUENCE [LARGE SCALE GENOMIC DNA]</scope>
    <source>
        <strain evidence="2 3">DSM 28249</strain>
    </source>
</reference>
<organism evidence="2 3">
    <name type="scientific">Roseovarius litoreus</name>
    <dbReference type="NCBI Taxonomy" id="1155722"/>
    <lineage>
        <taxon>Bacteria</taxon>
        <taxon>Pseudomonadati</taxon>
        <taxon>Pseudomonadota</taxon>
        <taxon>Alphaproteobacteria</taxon>
        <taxon>Rhodobacterales</taxon>
        <taxon>Roseobacteraceae</taxon>
        <taxon>Roseovarius</taxon>
    </lineage>
</organism>
<dbReference type="EMBL" id="FRCB01000020">
    <property type="protein sequence ID" value="SHM80210.1"/>
    <property type="molecule type" value="Genomic_DNA"/>
</dbReference>
<keyword evidence="3" id="KW-1185">Reference proteome</keyword>
<evidence type="ECO:0000313" key="3">
    <source>
        <dbReference type="Proteomes" id="UP000322545"/>
    </source>
</evidence>
<evidence type="ECO:0000313" key="2">
    <source>
        <dbReference type="EMBL" id="SHM80210.1"/>
    </source>
</evidence>
<protein>
    <submittedName>
        <fullName evidence="2">Uncharacterized protein</fullName>
    </submittedName>
</protein>
<sequence>MPGNAPPKSLRMRGAWGMGRKDDLKGTKMLRLFAMLAMMTIVAACTNPDDLDEAPVYLGDFNLAHNVVVAPNLTRGPVSREATEEEWIEAMTSAIDERFGRYEGTRLYHLGISVEGYVLAIPGLPLVASPRSALILRVTVWDDAKQEKLNAEPHQVTVVESMSPRTMLGSGLTQTKAQQMRNLSRNAAKLIQNWLVRENAEKGWFEGGERGRAEALSALQAIEAAEAAQAAAEAPGETPEPASAESDVAPEEDIGETPVIE</sequence>
<dbReference type="AlphaFoldDB" id="A0A1M7LPN8"/>